<protein>
    <recommendedName>
        <fullName evidence="4">Lipoprotein</fullName>
    </recommendedName>
</protein>
<accession>A0ABS4CKL9</accession>
<feature type="chain" id="PRO_5045603988" description="Lipoprotein" evidence="1">
    <location>
        <begin position="27"/>
        <end position="133"/>
    </location>
</feature>
<evidence type="ECO:0000256" key="1">
    <source>
        <dbReference type="SAM" id="SignalP"/>
    </source>
</evidence>
<dbReference type="EMBL" id="JAEDXU010000006">
    <property type="protein sequence ID" value="MBP1047147.1"/>
    <property type="molecule type" value="Genomic_DNA"/>
</dbReference>
<reference evidence="2 3" key="1">
    <citation type="submission" date="2020-12" db="EMBL/GenBank/DDBJ databases">
        <title>Vagococcus allomyrinae sp. nov. and Enterococcus lavae sp. nov., isolated from the larvae of Allomyrina dichotoma.</title>
        <authorList>
            <person name="Lee S.D."/>
        </authorList>
    </citation>
    <scope>NUCLEOTIDE SEQUENCE [LARGE SCALE GENOMIC DNA]</scope>
    <source>
        <strain evidence="2 3">BWM-S5</strain>
    </source>
</reference>
<comment type="caution">
    <text evidence="2">The sequence shown here is derived from an EMBL/GenBank/DDBJ whole genome shotgun (WGS) entry which is preliminary data.</text>
</comment>
<feature type="signal peptide" evidence="1">
    <location>
        <begin position="1"/>
        <end position="26"/>
    </location>
</feature>
<keyword evidence="3" id="KW-1185">Reference proteome</keyword>
<dbReference type="Proteomes" id="UP000673375">
    <property type="component" value="Unassembled WGS sequence"/>
</dbReference>
<name>A0ABS4CKL9_9ENTE</name>
<gene>
    <name evidence="2" type="ORF">I6N96_12770</name>
</gene>
<dbReference type="RefSeq" id="WP_209557927.1">
    <property type="nucleotide sequence ID" value="NZ_JAEDXU010000006.1"/>
</dbReference>
<proteinExistence type="predicted"/>
<evidence type="ECO:0008006" key="4">
    <source>
        <dbReference type="Google" id="ProtNLM"/>
    </source>
</evidence>
<evidence type="ECO:0000313" key="2">
    <source>
        <dbReference type="EMBL" id="MBP1047147.1"/>
    </source>
</evidence>
<dbReference type="PROSITE" id="PS51257">
    <property type="entry name" value="PROKAR_LIPOPROTEIN"/>
    <property type="match status" value="1"/>
</dbReference>
<sequence length="133" mass="15410">MKLKNLFYISIIAFLLFLTGCSDSSAVDKTEEKNDSYYEKIIDGFVANWDGDLSNVTEAQVYNIEEIEGVKASSILIHVVGDYKNERRDFPNSDWYGIYIVDKTEWYEGTELTATDRVEEMIKASELLYEKEY</sequence>
<keyword evidence="1" id="KW-0732">Signal</keyword>
<organism evidence="2 3">
    <name type="scientific">Enterococcus larvae</name>
    <dbReference type="NCBI Taxonomy" id="2794352"/>
    <lineage>
        <taxon>Bacteria</taxon>
        <taxon>Bacillati</taxon>
        <taxon>Bacillota</taxon>
        <taxon>Bacilli</taxon>
        <taxon>Lactobacillales</taxon>
        <taxon>Enterococcaceae</taxon>
        <taxon>Enterococcus</taxon>
    </lineage>
</organism>
<evidence type="ECO:0000313" key="3">
    <source>
        <dbReference type="Proteomes" id="UP000673375"/>
    </source>
</evidence>